<dbReference type="CDD" id="cd02022">
    <property type="entry name" value="DPCK"/>
    <property type="match status" value="1"/>
</dbReference>
<comment type="pathway">
    <text evidence="6">Cofactor biosynthesis; coenzyme A biosynthesis; CoA from (R)-pantothenate: step 5/5.</text>
</comment>
<dbReference type="SUPFAM" id="SSF52540">
    <property type="entry name" value="P-loop containing nucleoside triphosphate hydrolases"/>
    <property type="match status" value="1"/>
</dbReference>
<evidence type="ECO:0000256" key="1">
    <source>
        <dbReference type="ARBA" id="ARBA00009018"/>
    </source>
</evidence>
<keyword evidence="4 6" id="KW-0067">ATP-binding</keyword>
<dbReference type="GO" id="GO:0005737">
    <property type="term" value="C:cytoplasm"/>
    <property type="evidence" value="ECO:0007669"/>
    <property type="project" value="UniProtKB-SubCell"/>
</dbReference>
<keyword evidence="6 8" id="KW-0418">Kinase</keyword>
<sequence length="194" mass="22455">MIFKHAIALTGGIGTGKSTVCNILFLNGYRIVDADKIAHKLLDESISDIKNIFGDEYINKDGKVDRPLLGKLIFANSNKKVLLEEFLHPKIRKEIIKQCTRLESLNFPYLVDIPLYFETLAYPEITRSVVIFTSYEEQIKRVISRDKISREFAIQKINSQMKIEKKLELCTYVIDNSKDLKHLQNEVDLFMEKI</sequence>
<evidence type="ECO:0000256" key="4">
    <source>
        <dbReference type="ARBA" id="ARBA00022840"/>
    </source>
</evidence>
<evidence type="ECO:0000256" key="2">
    <source>
        <dbReference type="ARBA" id="ARBA00022679"/>
    </source>
</evidence>
<dbReference type="EMBL" id="CACVAW010000002">
    <property type="protein sequence ID" value="CAA6800226.1"/>
    <property type="molecule type" value="Genomic_DNA"/>
</dbReference>
<dbReference type="GO" id="GO:0005524">
    <property type="term" value="F:ATP binding"/>
    <property type="evidence" value="ECO:0007669"/>
    <property type="project" value="UniProtKB-UniRule"/>
</dbReference>
<dbReference type="PANTHER" id="PTHR10695">
    <property type="entry name" value="DEPHOSPHO-COA KINASE-RELATED"/>
    <property type="match status" value="1"/>
</dbReference>
<comment type="similarity">
    <text evidence="1 6">Belongs to the CoaE family.</text>
</comment>
<comment type="function">
    <text evidence="6">Catalyzes the phosphorylation of the 3'-hydroxyl group of dephosphocoenzyme A to form coenzyme A.</text>
</comment>
<proteinExistence type="inferred from homology"/>
<dbReference type="InterPro" id="IPR027417">
    <property type="entry name" value="P-loop_NTPase"/>
</dbReference>
<dbReference type="GO" id="GO:0015937">
    <property type="term" value="P:coenzyme A biosynthetic process"/>
    <property type="evidence" value="ECO:0007669"/>
    <property type="project" value="UniProtKB-UniRule"/>
</dbReference>
<dbReference type="Pfam" id="PF01121">
    <property type="entry name" value="CoaE"/>
    <property type="match status" value="1"/>
</dbReference>
<keyword evidence="3 6" id="KW-0547">Nucleotide-binding</keyword>
<protein>
    <recommendedName>
        <fullName evidence="6 7">Dephospho-CoA kinase</fullName>
        <ecNumber evidence="6 7">2.7.1.24</ecNumber>
    </recommendedName>
    <alternativeName>
        <fullName evidence="6">Dephosphocoenzyme A kinase</fullName>
    </alternativeName>
</protein>
<evidence type="ECO:0000256" key="7">
    <source>
        <dbReference type="NCBIfam" id="TIGR00152"/>
    </source>
</evidence>
<evidence type="ECO:0000256" key="6">
    <source>
        <dbReference type="HAMAP-Rule" id="MF_00376"/>
    </source>
</evidence>
<dbReference type="InterPro" id="IPR001977">
    <property type="entry name" value="Depp_CoAkinase"/>
</dbReference>
<feature type="binding site" evidence="6">
    <location>
        <begin position="14"/>
        <end position="19"/>
    </location>
    <ligand>
        <name>ATP</name>
        <dbReference type="ChEBI" id="CHEBI:30616"/>
    </ligand>
</feature>
<dbReference type="Gene3D" id="3.40.50.300">
    <property type="entry name" value="P-loop containing nucleotide triphosphate hydrolases"/>
    <property type="match status" value="1"/>
</dbReference>
<dbReference type="GO" id="GO:0004140">
    <property type="term" value="F:dephospho-CoA kinase activity"/>
    <property type="evidence" value="ECO:0007669"/>
    <property type="project" value="UniProtKB-UniRule"/>
</dbReference>
<reference evidence="8" key="1">
    <citation type="submission" date="2020-01" db="EMBL/GenBank/DDBJ databases">
        <authorList>
            <person name="Meier V. D."/>
            <person name="Meier V D."/>
        </authorList>
    </citation>
    <scope>NUCLEOTIDE SEQUENCE</scope>
    <source>
        <strain evidence="8">HLG_WM_MAG_12</strain>
    </source>
</reference>
<dbReference type="UniPathway" id="UPA00241">
    <property type="reaction ID" value="UER00356"/>
</dbReference>
<evidence type="ECO:0000256" key="3">
    <source>
        <dbReference type="ARBA" id="ARBA00022741"/>
    </source>
</evidence>
<comment type="subcellular location">
    <subcellularLocation>
        <location evidence="6">Cytoplasm</location>
    </subcellularLocation>
</comment>
<dbReference type="PANTHER" id="PTHR10695:SF46">
    <property type="entry name" value="BIFUNCTIONAL COENZYME A SYNTHASE-RELATED"/>
    <property type="match status" value="1"/>
</dbReference>
<comment type="catalytic activity">
    <reaction evidence="6">
        <text>3'-dephospho-CoA + ATP = ADP + CoA + H(+)</text>
        <dbReference type="Rhea" id="RHEA:18245"/>
        <dbReference type="ChEBI" id="CHEBI:15378"/>
        <dbReference type="ChEBI" id="CHEBI:30616"/>
        <dbReference type="ChEBI" id="CHEBI:57287"/>
        <dbReference type="ChEBI" id="CHEBI:57328"/>
        <dbReference type="ChEBI" id="CHEBI:456216"/>
        <dbReference type="EC" id="2.7.1.24"/>
    </reaction>
</comment>
<dbReference type="EC" id="2.7.1.24" evidence="6 7"/>
<dbReference type="HAMAP" id="MF_00376">
    <property type="entry name" value="Dephospho_CoA_kinase"/>
    <property type="match status" value="1"/>
</dbReference>
<evidence type="ECO:0000313" key="8">
    <source>
        <dbReference type="EMBL" id="CAA6800226.1"/>
    </source>
</evidence>
<dbReference type="AlphaFoldDB" id="A0A6S6S751"/>
<accession>A0A6S6S751</accession>
<dbReference type="NCBIfam" id="TIGR00152">
    <property type="entry name" value="dephospho-CoA kinase"/>
    <property type="match status" value="1"/>
</dbReference>
<keyword evidence="5 6" id="KW-0173">Coenzyme A biosynthesis</keyword>
<name>A0A6S6S751_9BACT</name>
<organism evidence="8">
    <name type="scientific">uncultured Campylobacterales bacterium</name>
    <dbReference type="NCBI Taxonomy" id="352960"/>
    <lineage>
        <taxon>Bacteria</taxon>
        <taxon>Pseudomonadati</taxon>
        <taxon>Campylobacterota</taxon>
        <taxon>Epsilonproteobacteria</taxon>
        <taxon>Campylobacterales</taxon>
        <taxon>environmental samples</taxon>
    </lineage>
</organism>
<dbReference type="PROSITE" id="PS51219">
    <property type="entry name" value="DPCK"/>
    <property type="match status" value="1"/>
</dbReference>
<evidence type="ECO:0000256" key="5">
    <source>
        <dbReference type="ARBA" id="ARBA00022993"/>
    </source>
</evidence>
<keyword evidence="2 6" id="KW-0808">Transferase</keyword>
<keyword evidence="6" id="KW-0963">Cytoplasm</keyword>
<gene>
    <name evidence="6" type="primary">coaE</name>
    <name evidence="8" type="ORF">HELGO_WM10662</name>
</gene>